<dbReference type="InterPro" id="IPR012340">
    <property type="entry name" value="NA-bd_OB-fold"/>
</dbReference>
<feature type="binding site" evidence="15">
    <location>
        <position position="463"/>
    </location>
    <ligand>
        <name>Mg(2+)</name>
        <dbReference type="ChEBI" id="CHEBI:18420"/>
        <note>shared with alpha subunit</note>
    </ligand>
</feature>
<accession>A0A1W2GKP6</accession>
<evidence type="ECO:0000256" key="7">
    <source>
        <dbReference type="ARBA" id="ARBA00022723"/>
    </source>
</evidence>
<dbReference type="SUPFAM" id="SSF54991">
    <property type="entry name" value="Anticodon-binding domain of PheRS"/>
    <property type="match status" value="1"/>
</dbReference>
<keyword evidence="4 15" id="KW-0963">Cytoplasm</keyword>
<evidence type="ECO:0000256" key="6">
    <source>
        <dbReference type="ARBA" id="ARBA00022598"/>
    </source>
</evidence>
<feature type="binding site" evidence="15">
    <location>
        <position position="473"/>
    </location>
    <ligand>
        <name>Mg(2+)</name>
        <dbReference type="ChEBI" id="CHEBI:18420"/>
        <note>shared with alpha subunit</note>
    </ligand>
</feature>
<evidence type="ECO:0000256" key="4">
    <source>
        <dbReference type="ARBA" id="ARBA00022490"/>
    </source>
</evidence>
<comment type="subcellular location">
    <subcellularLocation>
        <location evidence="1 15">Cytoplasm</location>
    </subcellularLocation>
</comment>
<dbReference type="SUPFAM" id="SSF50249">
    <property type="entry name" value="Nucleic acid-binding proteins"/>
    <property type="match status" value="1"/>
</dbReference>
<dbReference type="FunFam" id="3.30.70.380:FF:000001">
    <property type="entry name" value="Phenylalanine--tRNA ligase beta subunit"/>
    <property type="match status" value="1"/>
</dbReference>
<evidence type="ECO:0000256" key="1">
    <source>
        <dbReference type="ARBA" id="ARBA00004496"/>
    </source>
</evidence>
<dbReference type="GO" id="GO:0000287">
    <property type="term" value="F:magnesium ion binding"/>
    <property type="evidence" value="ECO:0007669"/>
    <property type="project" value="UniProtKB-UniRule"/>
</dbReference>
<dbReference type="InterPro" id="IPR009061">
    <property type="entry name" value="DNA-bd_dom_put_sf"/>
</dbReference>
<dbReference type="Gene3D" id="3.30.56.10">
    <property type="match status" value="2"/>
</dbReference>
<dbReference type="InterPro" id="IPR005121">
    <property type="entry name" value="Fdx_antiC-bd"/>
</dbReference>
<comment type="similarity">
    <text evidence="2 15">Belongs to the phenylalanyl-tRNA synthetase beta subunit family. Type 1 subfamily.</text>
</comment>
<sequence length="804" mass="89760">MKVSLNWLKDFIELKEDSNIISEILTDTGLEVEGLEKFEEIEGGLEGLVIGEVLTCERHPDADKLSVTTVEIGAEEPAPIVCGAPNVAKGQKVVVATVGATLFPEGGESFKIKKAKIRGEVSLGMICAEDEIGLGQSHEGIMVLDTDLPNGTSAKDYFKPETDTIIEIGLTPNRADGASHFGVARDLKAAFRRPTIFPDLSSFKIDNQSNPVEVVVENSEACPRFSGLTISNLTIKESPKWLKNRLKSIGLAPINNVVDATNYVLHGLGQPLHAYDMADVNGNKIIVKTLPNGTKFTTLDEKERELTDKDLMVCDANKGMCIGGVFGGINSGVKDSTTAIFLEAAYFSADWVRNTATRHTIKTDASFRFERGTDPNMTVHALKYAAILIKELAGGEISSDVVDIYPEPIADFEIEVKYKNVDRLIGKQVPHDRIKEILEDLDIEVSNESEEGFKATVPPYRVDVTREADVIEEILRIYGYNNVELEENYGADYLAAFPTPDKDKIQSKTTDFLAAQGFNEIISNSLTNPEYVTKTGLWDAKLNVEVLNKLSEELGVMRQTMVFSGLESLKYNINRKQTNLKFFEFGRIYTSKEGQYNEQEQLALFFTGDQTDESWNVDKKSIDFYSLSSTVHKILDKFSIAEFDSIPTNNPVFDYGLDISKDGQLLVSLGKVNRKVQKVAEVTQDVFYAEFNWAKMLKKYGKKILYKPVPKFPEVRRDLSLVLDEQVSFQQILELTKRESKKLVKRINVFSVYQGESIGEGKKSYALSFILQDENRTLNDKAIDKTMNGLISCFEKDLNAIIRK</sequence>
<keyword evidence="5 16" id="KW-0820">tRNA-binding</keyword>
<dbReference type="Gene3D" id="2.40.50.140">
    <property type="entry name" value="Nucleic acid-binding proteins"/>
    <property type="match status" value="1"/>
</dbReference>
<evidence type="ECO:0000259" key="18">
    <source>
        <dbReference type="PROSITE" id="PS51447"/>
    </source>
</evidence>
<keyword evidence="9 15" id="KW-0067">ATP-binding</keyword>
<keyword evidence="7 15" id="KW-0479">Metal-binding</keyword>
<evidence type="ECO:0000256" key="12">
    <source>
        <dbReference type="ARBA" id="ARBA00022917"/>
    </source>
</evidence>
<dbReference type="FunFam" id="2.40.50.140:FF:000045">
    <property type="entry name" value="Phenylalanine--tRNA ligase beta subunit"/>
    <property type="match status" value="1"/>
</dbReference>
<evidence type="ECO:0000256" key="13">
    <source>
        <dbReference type="ARBA" id="ARBA00023146"/>
    </source>
</evidence>
<keyword evidence="13 15" id="KW-0030">Aminoacyl-tRNA synthetase</keyword>
<dbReference type="Proteomes" id="UP000192472">
    <property type="component" value="Unassembled WGS sequence"/>
</dbReference>
<keyword evidence="12 15" id="KW-0648">Protein biosynthesis</keyword>
<dbReference type="RefSeq" id="WP_084373779.1">
    <property type="nucleotide sequence ID" value="NZ_FWYF01000003.1"/>
</dbReference>
<protein>
    <recommendedName>
        <fullName evidence="15">Phenylalanine--tRNA ligase beta subunit</fullName>
        <ecNumber evidence="15">6.1.1.20</ecNumber>
    </recommendedName>
    <alternativeName>
        <fullName evidence="15">Phenylalanyl-tRNA synthetase beta subunit</fullName>
        <shortName evidence="15">PheRS</shortName>
    </alternativeName>
</protein>
<dbReference type="InterPro" id="IPR005147">
    <property type="entry name" value="tRNA_synthase_B5-dom"/>
</dbReference>
<dbReference type="SMART" id="SM00896">
    <property type="entry name" value="FDX-ACB"/>
    <property type="match status" value="1"/>
</dbReference>
<keyword evidence="6 15" id="KW-0436">Ligase</keyword>
<dbReference type="NCBIfam" id="NF045760">
    <property type="entry name" value="YtpR"/>
    <property type="match status" value="1"/>
</dbReference>
<feature type="binding site" evidence="15">
    <location>
        <position position="472"/>
    </location>
    <ligand>
        <name>Mg(2+)</name>
        <dbReference type="ChEBI" id="CHEBI:18420"/>
        <note>shared with alpha subunit</note>
    </ligand>
</feature>
<dbReference type="EMBL" id="FWYF01000003">
    <property type="protein sequence ID" value="SMD36918.1"/>
    <property type="molecule type" value="Genomic_DNA"/>
</dbReference>
<dbReference type="OrthoDB" id="9805455at2"/>
<organism evidence="20 21">
    <name type="scientific">Reichenbachiella faecimaris</name>
    <dbReference type="NCBI Taxonomy" id="692418"/>
    <lineage>
        <taxon>Bacteria</taxon>
        <taxon>Pseudomonadati</taxon>
        <taxon>Bacteroidota</taxon>
        <taxon>Cytophagia</taxon>
        <taxon>Cytophagales</taxon>
        <taxon>Reichenbachiellaceae</taxon>
        <taxon>Reichenbachiella</taxon>
    </lineage>
</organism>
<dbReference type="CDD" id="cd00769">
    <property type="entry name" value="PheRS_beta_core"/>
    <property type="match status" value="1"/>
</dbReference>
<dbReference type="InterPro" id="IPR036690">
    <property type="entry name" value="Fdx_antiC-bd_sf"/>
</dbReference>
<dbReference type="SUPFAM" id="SSF46955">
    <property type="entry name" value="Putative DNA-binding domain"/>
    <property type="match status" value="1"/>
</dbReference>
<comment type="subunit">
    <text evidence="3 15">Tetramer of two alpha and two beta subunits.</text>
</comment>
<dbReference type="Gene3D" id="3.50.40.10">
    <property type="entry name" value="Phenylalanyl-trna Synthetase, Chain B, domain 3"/>
    <property type="match status" value="1"/>
</dbReference>
<reference evidence="20 21" key="1">
    <citation type="submission" date="2017-04" db="EMBL/GenBank/DDBJ databases">
        <authorList>
            <person name="Afonso C.L."/>
            <person name="Miller P.J."/>
            <person name="Scott M.A."/>
            <person name="Spackman E."/>
            <person name="Goraichik I."/>
            <person name="Dimitrov K.M."/>
            <person name="Suarez D.L."/>
            <person name="Swayne D.E."/>
        </authorList>
    </citation>
    <scope>NUCLEOTIDE SEQUENCE [LARGE SCALE GENOMIC DNA]</scope>
    <source>
        <strain evidence="20 21">DSM 26133</strain>
    </source>
</reference>
<dbReference type="GO" id="GO:0009328">
    <property type="term" value="C:phenylalanine-tRNA ligase complex"/>
    <property type="evidence" value="ECO:0007669"/>
    <property type="project" value="TreeGrafter"/>
</dbReference>
<comment type="catalytic activity">
    <reaction evidence="14 15">
        <text>tRNA(Phe) + L-phenylalanine + ATP = L-phenylalanyl-tRNA(Phe) + AMP + diphosphate + H(+)</text>
        <dbReference type="Rhea" id="RHEA:19413"/>
        <dbReference type="Rhea" id="RHEA-COMP:9668"/>
        <dbReference type="Rhea" id="RHEA-COMP:9699"/>
        <dbReference type="ChEBI" id="CHEBI:15378"/>
        <dbReference type="ChEBI" id="CHEBI:30616"/>
        <dbReference type="ChEBI" id="CHEBI:33019"/>
        <dbReference type="ChEBI" id="CHEBI:58095"/>
        <dbReference type="ChEBI" id="CHEBI:78442"/>
        <dbReference type="ChEBI" id="CHEBI:78531"/>
        <dbReference type="ChEBI" id="CHEBI:456215"/>
        <dbReference type="EC" id="6.1.1.20"/>
    </reaction>
</comment>
<dbReference type="SMART" id="SM00873">
    <property type="entry name" value="B3_4"/>
    <property type="match status" value="1"/>
</dbReference>
<evidence type="ECO:0000313" key="20">
    <source>
        <dbReference type="EMBL" id="SMD36918.1"/>
    </source>
</evidence>
<keyword evidence="21" id="KW-1185">Reference proteome</keyword>
<dbReference type="InterPro" id="IPR045060">
    <property type="entry name" value="Phe-tRNA-ligase_IIc_bsu"/>
</dbReference>
<evidence type="ECO:0000259" key="17">
    <source>
        <dbReference type="PROSITE" id="PS50886"/>
    </source>
</evidence>
<evidence type="ECO:0000259" key="19">
    <source>
        <dbReference type="PROSITE" id="PS51483"/>
    </source>
</evidence>
<dbReference type="InterPro" id="IPR045864">
    <property type="entry name" value="aa-tRNA-synth_II/BPL/LPL"/>
</dbReference>
<dbReference type="EC" id="6.1.1.20" evidence="15"/>
<dbReference type="PROSITE" id="PS50886">
    <property type="entry name" value="TRBD"/>
    <property type="match status" value="1"/>
</dbReference>
<evidence type="ECO:0000256" key="2">
    <source>
        <dbReference type="ARBA" id="ARBA00008653"/>
    </source>
</evidence>
<evidence type="ECO:0000256" key="16">
    <source>
        <dbReference type="PROSITE-ProRule" id="PRU00209"/>
    </source>
</evidence>
<evidence type="ECO:0000256" key="14">
    <source>
        <dbReference type="ARBA" id="ARBA00049255"/>
    </source>
</evidence>
<dbReference type="SUPFAM" id="SSF56037">
    <property type="entry name" value="PheT/TilS domain"/>
    <property type="match status" value="1"/>
</dbReference>
<evidence type="ECO:0000256" key="11">
    <source>
        <dbReference type="ARBA" id="ARBA00022884"/>
    </source>
</evidence>
<dbReference type="Pfam" id="PF17759">
    <property type="entry name" value="tRNA_synthFbeta"/>
    <property type="match status" value="1"/>
</dbReference>
<dbReference type="InterPro" id="IPR020825">
    <property type="entry name" value="Phe-tRNA_synthase-like_B3/B4"/>
</dbReference>
<dbReference type="Pfam" id="PF03147">
    <property type="entry name" value="FDX-ACB"/>
    <property type="match status" value="1"/>
</dbReference>
<evidence type="ECO:0000256" key="10">
    <source>
        <dbReference type="ARBA" id="ARBA00022842"/>
    </source>
</evidence>
<keyword evidence="8 15" id="KW-0547">Nucleotide-binding</keyword>
<evidence type="ECO:0000256" key="5">
    <source>
        <dbReference type="ARBA" id="ARBA00022555"/>
    </source>
</evidence>
<dbReference type="InterPro" id="IPR002547">
    <property type="entry name" value="tRNA-bd_dom"/>
</dbReference>
<dbReference type="InterPro" id="IPR033714">
    <property type="entry name" value="tRNA_bind_bactPheRS"/>
</dbReference>
<dbReference type="GO" id="GO:0000049">
    <property type="term" value="F:tRNA binding"/>
    <property type="evidence" value="ECO:0007669"/>
    <property type="project" value="UniProtKB-UniRule"/>
</dbReference>
<dbReference type="GO" id="GO:0006432">
    <property type="term" value="P:phenylalanyl-tRNA aminoacylation"/>
    <property type="evidence" value="ECO:0007669"/>
    <property type="project" value="UniProtKB-UniRule"/>
</dbReference>
<dbReference type="Pfam" id="PF01588">
    <property type="entry name" value="tRNA_bind"/>
    <property type="match status" value="1"/>
</dbReference>
<dbReference type="Gene3D" id="3.30.70.380">
    <property type="entry name" value="Ferrodoxin-fold anticodon-binding domain"/>
    <property type="match status" value="1"/>
</dbReference>
<dbReference type="PROSITE" id="PS51483">
    <property type="entry name" value="B5"/>
    <property type="match status" value="1"/>
</dbReference>
<dbReference type="InterPro" id="IPR004532">
    <property type="entry name" value="Phe-tRNA-ligase_IIc_bsu_bact"/>
</dbReference>
<dbReference type="SMART" id="SM00874">
    <property type="entry name" value="B5"/>
    <property type="match status" value="1"/>
</dbReference>
<keyword evidence="10 15" id="KW-0460">Magnesium</keyword>
<evidence type="ECO:0000313" key="21">
    <source>
        <dbReference type="Proteomes" id="UP000192472"/>
    </source>
</evidence>
<dbReference type="NCBIfam" id="TIGR00472">
    <property type="entry name" value="pheT_bact"/>
    <property type="match status" value="1"/>
</dbReference>
<keyword evidence="11 16" id="KW-0694">RNA-binding</keyword>
<feature type="binding site" evidence="15">
    <location>
        <position position="469"/>
    </location>
    <ligand>
        <name>Mg(2+)</name>
        <dbReference type="ChEBI" id="CHEBI:18420"/>
        <note>shared with alpha subunit</note>
    </ligand>
</feature>
<evidence type="ECO:0000256" key="8">
    <source>
        <dbReference type="ARBA" id="ARBA00022741"/>
    </source>
</evidence>
<dbReference type="InterPro" id="IPR005146">
    <property type="entry name" value="B3/B4_tRNA-bd"/>
</dbReference>
<dbReference type="STRING" id="692418.SAMN04488029_3143"/>
<dbReference type="CDD" id="cd02796">
    <property type="entry name" value="tRNA_bind_bactPheRS"/>
    <property type="match status" value="1"/>
</dbReference>
<dbReference type="SUPFAM" id="SSF55681">
    <property type="entry name" value="Class II aaRS and biotin synthetases"/>
    <property type="match status" value="1"/>
</dbReference>
<dbReference type="PROSITE" id="PS51447">
    <property type="entry name" value="FDX_ACB"/>
    <property type="match status" value="1"/>
</dbReference>
<feature type="domain" description="B5" evidence="19">
    <location>
        <begin position="409"/>
        <end position="485"/>
    </location>
</feature>
<dbReference type="Pfam" id="PF03484">
    <property type="entry name" value="B5"/>
    <property type="match status" value="1"/>
</dbReference>
<evidence type="ECO:0000256" key="3">
    <source>
        <dbReference type="ARBA" id="ARBA00011209"/>
    </source>
</evidence>
<dbReference type="PANTHER" id="PTHR10947">
    <property type="entry name" value="PHENYLALANYL-TRNA SYNTHETASE BETA CHAIN AND LEUCINE-RICH REPEAT-CONTAINING PROTEIN 47"/>
    <property type="match status" value="1"/>
</dbReference>
<feature type="domain" description="FDX-ACB" evidence="18">
    <location>
        <begin position="710"/>
        <end position="803"/>
    </location>
</feature>
<dbReference type="Gene3D" id="3.30.930.10">
    <property type="entry name" value="Bira Bifunctional Protein, Domain 2"/>
    <property type="match status" value="1"/>
</dbReference>
<dbReference type="PANTHER" id="PTHR10947:SF0">
    <property type="entry name" value="PHENYLALANINE--TRNA LIGASE BETA SUBUNIT"/>
    <property type="match status" value="1"/>
</dbReference>
<dbReference type="Pfam" id="PF03483">
    <property type="entry name" value="B3_4"/>
    <property type="match status" value="1"/>
</dbReference>
<gene>
    <name evidence="15" type="primary">pheT</name>
    <name evidence="20" type="ORF">SAMN04488029_3143</name>
</gene>
<proteinExistence type="inferred from homology"/>
<feature type="domain" description="TRNA-binding" evidence="17">
    <location>
        <begin position="42"/>
        <end position="155"/>
    </location>
</feature>
<dbReference type="AlphaFoldDB" id="A0A1W2GKP6"/>
<dbReference type="GO" id="GO:0005524">
    <property type="term" value="F:ATP binding"/>
    <property type="evidence" value="ECO:0007669"/>
    <property type="project" value="UniProtKB-UniRule"/>
</dbReference>
<dbReference type="InterPro" id="IPR041616">
    <property type="entry name" value="PheRS_beta_core"/>
</dbReference>
<dbReference type="HAMAP" id="MF_00283">
    <property type="entry name" value="Phe_tRNA_synth_beta1"/>
    <property type="match status" value="1"/>
</dbReference>
<name>A0A1W2GKP6_REIFA</name>
<comment type="cofactor">
    <cofactor evidence="15">
        <name>Mg(2+)</name>
        <dbReference type="ChEBI" id="CHEBI:18420"/>
    </cofactor>
    <text evidence="15">Binds 2 magnesium ions per tetramer.</text>
</comment>
<evidence type="ECO:0000256" key="9">
    <source>
        <dbReference type="ARBA" id="ARBA00022840"/>
    </source>
</evidence>
<evidence type="ECO:0000256" key="15">
    <source>
        <dbReference type="HAMAP-Rule" id="MF_00283"/>
    </source>
</evidence>
<dbReference type="GO" id="GO:0004826">
    <property type="term" value="F:phenylalanine-tRNA ligase activity"/>
    <property type="evidence" value="ECO:0007669"/>
    <property type="project" value="UniProtKB-UniRule"/>
</dbReference>